<dbReference type="CDD" id="cd13861">
    <property type="entry name" value="CuRO_1_CumA_like"/>
    <property type="match status" value="1"/>
</dbReference>
<dbReference type="GO" id="GO:0005507">
    <property type="term" value="F:copper ion binding"/>
    <property type="evidence" value="ECO:0007669"/>
    <property type="project" value="InterPro"/>
</dbReference>
<dbReference type="RefSeq" id="WP_076447410.1">
    <property type="nucleotide sequence ID" value="NZ_FTOQ01000004.1"/>
</dbReference>
<dbReference type="PANTHER" id="PTHR11709">
    <property type="entry name" value="MULTI-COPPER OXIDASE"/>
    <property type="match status" value="1"/>
</dbReference>
<dbReference type="InterPro" id="IPR033138">
    <property type="entry name" value="Cu_oxidase_CS"/>
</dbReference>
<dbReference type="Gene3D" id="2.60.40.420">
    <property type="entry name" value="Cupredoxins - blue copper proteins"/>
    <property type="match status" value="3"/>
</dbReference>
<feature type="domain" description="Plastocyanin-like" evidence="4">
    <location>
        <begin position="193"/>
        <end position="280"/>
    </location>
</feature>
<accession>A0A1N7MA11</accession>
<dbReference type="InterPro" id="IPR001117">
    <property type="entry name" value="Cu-oxidase_2nd"/>
</dbReference>
<organism evidence="7 8">
    <name type="scientific">Roseivivax lentus</name>
    <dbReference type="NCBI Taxonomy" id="633194"/>
    <lineage>
        <taxon>Bacteria</taxon>
        <taxon>Pseudomonadati</taxon>
        <taxon>Pseudomonadota</taxon>
        <taxon>Alphaproteobacteria</taxon>
        <taxon>Rhodobacterales</taxon>
        <taxon>Roseobacteraceae</taxon>
        <taxon>Roseivivax</taxon>
    </lineage>
</organism>
<dbReference type="InterPro" id="IPR008972">
    <property type="entry name" value="Cupredoxin"/>
</dbReference>
<evidence type="ECO:0000256" key="2">
    <source>
        <dbReference type="ARBA" id="ARBA00023002"/>
    </source>
</evidence>
<feature type="signal peptide" evidence="3">
    <location>
        <begin position="1"/>
        <end position="26"/>
    </location>
</feature>
<dbReference type="Proteomes" id="UP000186684">
    <property type="component" value="Unassembled WGS sequence"/>
</dbReference>
<sequence>MLSRRHVLQGLAATTALGALPRAARAAFPLLDMGPSAAQIAPGDMAATDLWTFNGTLPGTEIRHAQGERFQWRVTNNLPDPTAVHWHGIRIENAMDGVPGLTQEPIPPGGSFDYDFALPDAGTHWYHSHAQSVEQVERGLYGALIVEEPEAPDVDADLTLVIDDIRLGRDAQITADFDNLHDRAHAGRIGNVVLTNGAPEARFEVARNARLRLRIINAANARIFTLGLMGLDGWVMALDGMPLAEPRKVVDPLTLAPAQRVDLFVDVTSDEAEAFLLHFDRTGGYAQASFTVTPGGNARRDAPKPLPPNPEFPIDLANAVPQRVLLEGGAMRGLAEARLDGEMLSGRELAQRGMVWAINAQAGRDATPLLEVALGQSVRLGMANDSAFPHAMHLHGMHFAEVLPDGGLGPLRDTILLGPDETKEVAFAAHNPGDWLFHCHMLGHHAGGMGSFIRVTA</sequence>
<dbReference type="Pfam" id="PF07732">
    <property type="entry name" value="Cu-oxidase_3"/>
    <property type="match status" value="1"/>
</dbReference>
<dbReference type="OrthoDB" id="9757546at2"/>
<dbReference type="PROSITE" id="PS00080">
    <property type="entry name" value="MULTICOPPER_OXIDASE2"/>
    <property type="match status" value="1"/>
</dbReference>
<dbReference type="PROSITE" id="PS51318">
    <property type="entry name" value="TAT"/>
    <property type="match status" value="1"/>
</dbReference>
<protein>
    <submittedName>
        <fullName evidence="7">Multicopper oxidase with three cupredoxin domains (Includes cell division protein FtsP and spore coat protein CotA)</fullName>
    </submittedName>
</protein>
<dbReference type="InterPro" id="IPR002355">
    <property type="entry name" value="Cu_oxidase_Cu_BS"/>
</dbReference>
<reference evidence="8" key="1">
    <citation type="submission" date="2017-01" db="EMBL/GenBank/DDBJ databases">
        <authorList>
            <person name="Varghese N."/>
            <person name="Submissions S."/>
        </authorList>
    </citation>
    <scope>NUCLEOTIDE SEQUENCE [LARGE SCALE GENOMIC DNA]</scope>
    <source>
        <strain evidence="8">DSM 29430</strain>
    </source>
</reference>
<gene>
    <name evidence="7" type="ORF">SAMN05421759_104122</name>
</gene>
<evidence type="ECO:0000259" key="4">
    <source>
        <dbReference type="Pfam" id="PF00394"/>
    </source>
</evidence>
<keyword evidence="1" id="KW-0479">Metal-binding</keyword>
<proteinExistence type="predicted"/>
<name>A0A1N7MA11_9RHOB</name>
<feature type="chain" id="PRO_5012862596" evidence="3">
    <location>
        <begin position="27"/>
        <end position="457"/>
    </location>
</feature>
<keyword evidence="7" id="KW-0131">Cell cycle</keyword>
<dbReference type="SUPFAM" id="SSF49503">
    <property type="entry name" value="Cupredoxins"/>
    <property type="match status" value="3"/>
</dbReference>
<dbReference type="GO" id="GO:0051301">
    <property type="term" value="P:cell division"/>
    <property type="evidence" value="ECO:0007669"/>
    <property type="project" value="UniProtKB-KW"/>
</dbReference>
<feature type="domain" description="Plastocyanin-like" evidence="6">
    <location>
        <begin position="39"/>
        <end position="150"/>
    </location>
</feature>
<dbReference type="Pfam" id="PF00394">
    <property type="entry name" value="Cu-oxidase"/>
    <property type="match status" value="1"/>
</dbReference>
<dbReference type="InterPro" id="IPR011707">
    <property type="entry name" value="Cu-oxidase-like_N"/>
</dbReference>
<keyword evidence="2" id="KW-0560">Oxidoreductase</keyword>
<evidence type="ECO:0000313" key="8">
    <source>
        <dbReference type="Proteomes" id="UP000186684"/>
    </source>
</evidence>
<dbReference type="Pfam" id="PF07731">
    <property type="entry name" value="Cu-oxidase_2"/>
    <property type="match status" value="1"/>
</dbReference>
<keyword evidence="7" id="KW-0132">Cell division</keyword>
<dbReference type="GO" id="GO:0016491">
    <property type="term" value="F:oxidoreductase activity"/>
    <property type="evidence" value="ECO:0007669"/>
    <property type="project" value="UniProtKB-KW"/>
</dbReference>
<dbReference type="InterPro" id="IPR011706">
    <property type="entry name" value="Cu-oxidase_C"/>
</dbReference>
<dbReference type="AlphaFoldDB" id="A0A1N7MA11"/>
<keyword evidence="3" id="KW-0732">Signal</keyword>
<keyword evidence="8" id="KW-1185">Reference proteome</keyword>
<feature type="domain" description="Plastocyanin-like" evidence="5">
    <location>
        <begin position="354"/>
        <end position="450"/>
    </location>
</feature>
<dbReference type="PROSITE" id="PS00079">
    <property type="entry name" value="MULTICOPPER_OXIDASE1"/>
    <property type="match status" value="1"/>
</dbReference>
<keyword evidence="7" id="KW-0167">Capsid protein</keyword>
<keyword evidence="7" id="KW-0946">Virion</keyword>
<evidence type="ECO:0000259" key="6">
    <source>
        <dbReference type="Pfam" id="PF07732"/>
    </source>
</evidence>
<evidence type="ECO:0000259" key="5">
    <source>
        <dbReference type="Pfam" id="PF07731"/>
    </source>
</evidence>
<evidence type="ECO:0000256" key="3">
    <source>
        <dbReference type="SAM" id="SignalP"/>
    </source>
</evidence>
<evidence type="ECO:0000313" key="7">
    <source>
        <dbReference type="EMBL" id="SIS82907.1"/>
    </source>
</evidence>
<evidence type="ECO:0000256" key="1">
    <source>
        <dbReference type="ARBA" id="ARBA00022723"/>
    </source>
</evidence>
<dbReference type="InterPro" id="IPR006311">
    <property type="entry name" value="TAT_signal"/>
</dbReference>
<dbReference type="STRING" id="633194.SAMN05421759_104122"/>
<dbReference type="EMBL" id="FTOQ01000004">
    <property type="protein sequence ID" value="SIS82907.1"/>
    <property type="molecule type" value="Genomic_DNA"/>
</dbReference>
<dbReference type="InterPro" id="IPR045087">
    <property type="entry name" value="Cu-oxidase_fam"/>
</dbReference>